<evidence type="ECO:0000256" key="1">
    <source>
        <dbReference type="SAM" id="MobiDB-lite"/>
    </source>
</evidence>
<accession>A0A7X1ZH01</accession>
<evidence type="ECO:0000313" key="4">
    <source>
        <dbReference type="Proteomes" id="UP000434582"/>
    </source>
</evidence>
<dbReference type="CDD" id="cd00158">
    <property type="entry name" value="RHOD"/>
    <property type="match status" value="1"/>
</dbReference>
<evidence type="ECO:0000313" key="3">
    <source>
        <dbReference type="EMBL" id="MQX38383.1"/>
    </source>
</evidence>
<dbReference type="EMBL" id="WIVE01000094">
    <property type="protein sequence ID" value="MQX38383.1"/>
    <property type="molecule type" value="Genomic_DNA"/>
</dbReference>
<dbReference type="Pfam" id="PF00581">
    <property type="entry name" value="Rhodanese"/>
    <property type="match status" value="1"/>
</dbReference>
<reference evidence="3 4" key="1">
    <citation type="submission" date="2019-10" db="EMBL/GenBank/DDBJ databases">
        <title>Draft whole-genome sequence of the purple nonsulfur photosynthetic bacterium Roseospira navarrensis DSM 15114.</title>
        <authorList>
            <person name="Kyndt J.A."/>
            <person name="Meyer T.E."/>
        </authorList>
    </citation>
    <scope>NUCLEOTIDE SEQUENCE [LARGE SCALE GENOMIC DNA]</scope>
    <source>
        <strain evidence="3 4">DSM 15114</strain>
    </source>
</reference>
<dbReference type="PANTHER" id="PTHR43031">
    <property type="entry name" value="FAD-DEPENDENT OXIDOREDUCTASE"/>
    <property type="match status" value="1"/>
</dbReference>
<dbReference type="PROSITE" id="PS50206">
    <property type="entry name" value="RHODANESE_3"/>
    <property type="match status" value="1"/>
</dbReference>
<dbReference type="InterPro" id="IPR001763">
    <property type="entry name" value="Rhodanese-like_dom"/>
</dbReference>
<dbReference type="Gene3D" id="3.40.250.10">
    <property type="entry name" value="Rhodanese-like domain"/>
    <property type="match status" value="1"/>
</dbReference>
<dbReference type="OrthoDB" id="9807812at2"/>
<dbReference type="InterPro" id="IPR036873">
    <property type="entry name" value="Rhodanese-like_dom_sf"/>
</dbReference>
<comment type="caution">
    <text evidence="3">The sequence shown here is derived from an EMBL/GenBank/DDBJ whole genome shotgun (WGS) entry which is preliminary data.</text>
</comment>
<dbReference type="AlphaFoldDB" id="A0A7X1ZH01"/>
<dbReference type="PANTHER" id="PTHR43031:SF1">
    <property type="entry name" value="PYRIDINE NUCLEOTIDE-DISULPHIDE OXIDOREDUCTASE"/>
    <property type="match status" value="1"/>
</dbReference>
<feature type="domain" description="Rhodanese" evidence="2">
    <location>
        <begin position="18"/>
        <end position="108"/>
    </location>
</feature>
<keyword evidence="4" id="KW-1185">Reference proteome</keyword>
<dbReference type="SUPFAM" id="SSF52821">
    <property type="entry name" value="Rhodanese/Cell cycle control phosphatase"/>
    <property type="match status" value="1"/>
</dbReference>
<feature type="region of interest" description="Disordered" evidence="1">
    <location>
        <begin position="101"/>
        <end position="121"/>
    </location>
</feature>
<gene>
    <name evidence="3" type="ORF">GHC57_17850</name>
</gene>
<evidence type="ECO:0000259" key="2">
    <source>
        <dbReference type="PROSITE" id="PS50206"/>
    </source>
</evidence>
<dbReference type="SMART" id="SM00450">
    <property type="entry name" value="RHOD"/>
    <property type="match status" value="1"/>
</dbReference>
<protein>
    <submittedName>
        <fullName evidence="3">Rhodanese-like domain-containing protein</fullName>
    </submittedName>
</protein>
<proteinExistence type="predicted"/>
<dbReference type="Proteomes" id="UP000434582">
    <property type="component" value="Unassembled WGS sequence"/>
</dbReference>
<name>A0A7X1ZH01_9PROT</name>
<organism evidence="3 4">
    <name type="scientific">Roseospira navarrensis</name>
    <dbReference type="NCBI Taxonomy" id="140058"/>
    <lineage>
        <taxon>Bacteria</taxon>
        <taxon>Pseudomonadati</taxon>
        <taxon>Pseudomonadota</taxon>
        <taxon>Alphaproteobacteria</taxon>
        <taxon>Rhodospirillales</taxon>
        <taxon>Rhodospirillaceae</taxon>
        <taxon>Roseospira</taxon>
    </lineage>
</organism>
<dbReference type="InterPro" id="IPR050229">
    <property type="entry name" value="GlpE_sulfurtransferase"/>
</dbReference>
<sequence length="121" mass="12588">MRERVHIVDPATAQAWHAAGEAVIVDVREMYEYAQAHIPGAVPVPLSAFDPGQVPAPPDGGRLVLHCAVGVRCEYAAMALVSEGHPGPIYRIEGGITAWGQSGGPLEAGSWHGGHPPVGSP</sequence>